<reference evidence="9" key="1">
    <citation type="submission" date="2016-06" db="EMBL/GenBank/DDBJ databases">
        <title>Parallel loss of symbiosis genes in relatives of nitrogen-fixing non-legume Parasponia.</title>
        <authorList>
            <person name="Van Velzen R."/>
            <person name="Holmer R."/>
            <person name="Bu F."/>
            <person name="Rutten L."/>
            <person name="Van Zeijl A."/>
            <person name="Liu W."/>
            <person name="Santuari L."/>
            <person name="Cao Q."/>
            <person name="Sharma T."/>
            <person name="Shen D."/>
            <person name="Roswanjaya Y."/>
            <person name="Wardhani T."/>
            <person name="Kalhor M.S."/>
            <person name="Jansen J."/>
            <person name="Van den Hoogen J."/>
            <person name="Gungor B."/>
            <person name="Hartog M."/>
            <person name="Hontelez J."/>
            <person name="Verver J."/>
            <person name="Yang W.-C."/>
            <person name="Schijlen E."/>
            <person name="Repin R."/>
            <person name="Schilthuizen M."/>
            <person name="Schranz E."/>
            <person name="Heidstra R."/>
            <person name="Miyata K."/>
            <person name="Fedorova E."/>
            <person name="Kohlen W."/>
            <person name="Bisseling T."/>
            <person name="Smit S."/>
            <person name="Geurts R."/>
        </authorList>
    </citation>
    <scope>NUCLEOTIDE SEQUENCE [LARGE SCALE GENOMIC DNA]</scope>
    <source>
        <strain evidence="9">cv. WU1-14</strain>
    </source>
</reference>
<dbReference type="GO" id="GO:0005634">
    <property type="term" value="C:nucleus"/>
    <property type="evidence" value="ECO:0007669"/>
    <property type="project" value="UniProtKB-SubCell"/>
</dbReference>
<accession>A0A2P5BZ45</accession>
<comment type="caution">
    <text evidence="8">The sequence shown here is derived from an EMBL/GenBank/DDBJ whole genome shotgun (WGS) entry which is preliminary data.</text>
</comment>
<dbReference type="Gene3D" id="2.40.330.10">
    <property type="entry name" value="DNA-binding pseudobarrel domain"/>
    <property type="match status" value="1"/>
</dbReference>
<feature type="domain" description="TF-B3" evidence="7">
    <location>
        <begin position="1"/>
        <end position="90"/>
    </location>
</feature>
<keyword evidence="3" id="KW-0238">DNA-binding</keyword>
<feature type="compositionally biased region" description="Acidic residues" evidence="6">
    <location>
        <begin position="145"/>
        <end position="154"/>
    </location>
</feature>
<dbReference type="PROSITE" id="PS50863">
    <property type="entry name" value="B3"/>
    <property type="match status" value="1"/>
</dbReference>
<sequence length="154" mass="17304">MKDLAARQKLPLNFVTTYIKTQGYVALSVPNGRSWNVELSITLGSYSEAKLNNGWPEFASDNDLEVGDVCIFKLLNRPEVSFEVFIFRVGEYDCQLLSQGDNANSASKVKGDVRVKTELTELNRNQNQSQNSEVNPRGLEIPKGEEEEEKGIQF</sequence>
<evidence type="ECO:0000256" key="3">
    <source>
        <dbReference type="ARBA" id="ARBA00023125"/>
    </source>
</evidence>
<protein>
    <submittedName>
        <fullName evidence="8">B3 DNA binding domain containing protein</fullName>
    </submittedName>
</protein>
<dbReference type="EMBL" id="JXTB01000199">
    <property type="protein sequence ID" value="PON54060.1"/>
    <property type="molecule type" value="Genomic_DNA"/>
</dbReference>
<keyword evidence="5" id="KW-0539">Nucleus</keyword>
<comment type="subcellular location">
    <subcellularLocation>
        <location evidence="1">Nucleus</location>
    </subcellularLocation>
</comment>
<dbReference type="CDD" id="cd10017">
    <property type="entry name" value="B3_DNA"/>
    <property type="match status" value="1"/>
</dbReference>
<name>A0A2P5BZ45_PARAD</name>
<dbReference type="SMART" id="SM01019">
    <property type="entry name" value="B3"/>
    <property type="match status" value="1"/>
</dbReference>
<dbReference type="Proteomes" id="UP000237105">
    <property type="component" value="Unassembled WGS sequence"/>
</dbReference>
<evidence type="ECO:0000313" key="8">
    <source>
        <dbReference type="EMBL" id="PON54060.1"/>
    </source>
</evidence>
<organism evidence="8 9">
    <name type="scientific">Parasponia andersonii</name>
    <name type="common">Sponia andersonii</name>
    <dbReference type="NCBI Taxonomy" id="3476"/>
    <lineage>
        <taxon>Eukaryota</taxon>
        <taxon>Viridiplantae</taxon>
        <taxon>Streptophyta</taxon>
        <taxon>Embryophyta</taxon>
        <taxon>Tracheophyta</taxon>
        <taxon>Spermatophyta</taxon>
        <taxon>Magnoliopsida</taxon>
        <taxon>eudicotyledons</taxon>
        <taxon>Gunneridae</taxon>
        <taxon>Pentapetalae</taxon>
        <taxon>rosids</taxon>
        <taxon>fabids</taxon>
        <taxon>Rosales</taxon>
        <taxon>Cannabaceae</taxon>
        <taxon>Parasponia</taxon>
    </lineage>
</organism>
<keyword evidence="4" id="KW-0804">Transcription</keyword>
<gene>
    <name evidence="8" type="ORF">PanWU01x14_197900</name>
</gene>
<evidence type="ECO:0000313" key="9">
    <source>
        <dbReference type="Proteomes" id="UP000237105"/>
    </source>
</evidence>
<keyword evidence="9" id="KW-1185">Reference proteome</keyword>
<evidence type="ECO:0000256" key="1">
    <source>
        <dbReference type="ARBA" id="ARBA00004123"/>
    </source>
</evidence>
<evidence type="ECO:0000259" key="7">
    <source>
        <dbReference type="PROSITE" id="PS50863"/>
    </source>
</evidence>
<dbReference type="Pfam" id="PF02362">
    <property type="entry name" value="B3"/>
    <property type="match status" value="1"/>
</dbReference>
<evidence type="ECO:0000256" key="4">
    <source>
        <dbReference type="ARBA" id="ARBA00023163"/>
    </source>
</evidence>
<feature type="compositionally biased region" description="Polar residues" evidence="6">
    <location>
        <begin position="122"/>
        <end position="134"/>
    </location>
</feature>
<dbReference type="PANTHER" id="PTHR31391">
    <property type="entry name" value="B3 DOMAIN-CONTAINING PROTEIN OS11G0197600-RELATED"/>
    <property type="match status" value="1"/>
</dbReference>
<proteinExistence type="predicted"/>
<keyword evidence="2" id="KW-0805">Transcription regulation</keyword>
<dbReference type="AlphaFoldDB" id="A0A2P5BZ45"/>
<dbReference type="GO" id="GO:0003677">
    <property type="term" value="F:DNA binding"/>
    <property type="evidence" value="ECO:0007669"/>
    <property type="project" value="UniProtKB-KW"/>
</dbReference>
<evidence type="ECO:0000256" key="2">
    <source>
        <dbReference type="ARBA" id="ARBA00023015"/>
    </source>
</evidence>
<feature type="region of interest" description="Disordered" evidence="6">
    <location>
        <begin position="120"/>
        <end position="154"/>
    </location>
</feature>
<dbReference type="InterPro" id="IPR044837">
    <property type="entry name" value="REM16-like"/>
</dbReference>
<dbReference type="InterPro" id="IPR003340">
    <property type="entry name" value="B3_DNA-bd"/>
</dbReference>
<dbReference type="InterPro" id="IPR015300">
    <property type="entry name" value="DNA-bd_pseudobarrel_sf"/>
</dbReference>
<dbReference type="SUPFAM" id="SSF101936">
    <property type="entry name" value="DNA-binding pseudobarrel domain"/>
    <property type="match status" value="1"/>
</dbReference>
<dbReference type="OrthoDB" id="623918at2759"/>
<evidence type="ECO:0000256" key="6">
    <source>
        <dbReference type="SAM" id="MobiDB-lite"/>
    </source>
</evidence>
<evidence type="ECO:0000256" key="5">
    <source>
        <dbReference type="ARBA" id="ARBA00023242"/>
    </source>
</evidence>